<evidence type="ECO:0000313" key="2">
    <source>
        <dbReference type="EMBL" id="GMM49617.1"/>
    </source>
</evidence>
<keyword evidence="1" id="KW-0812">Transmembrane</keyword>
<keyword evidence="1" id="KW-0472">Membrane</keyword>
<protein>
    <recommendedName>
        <fullName evidence="4">Palmitoyltransferase</fullName>
    </recommendedName>
</protein>
<reference evidence="2 3" key="1">
    <citation type="journal article" date="2023" name="Elife">
        <title>Identification of key yeast species and microbe-microbe interactions impacting larval growth of Drosophila in the wild.</title>
        <authorList>
            <person name="Mure A."/>
            <person name="Sugiura Y."/>
            <person name="Maeda R."/>
            <person name="Honda K."/>
            <person name="Sakurai N."/>
            <person name="Takahashi Y."/>
            <person name="Watada M."/>
            <person name="Katoh T."/>
            <person name="Gotoh A."/>
            <person name="Gotoh Y."/>
            <person name="Taniguchi I."/>
            <person name="Nakamura K."/>
            <person name="Hayashi T."/>
            <person name="Katayama T."/>
            <person name="Uemura T."/>
            <person name="Hattori Y."/>
        </authorList>
    </citation>
    <scope>NUCLEOTIDE SEQUENCE [LARGE SCALE GENOMIC DNA]</scope>
    <source>
        <strain evidence="2 3">SB-73</strain>
    </source>
</reference>
<proteinExistence type="predicted"/>
<keyword evidence="1" id="KW-1133">Transmembrane helix</keyword>
<dbReference type="EMBL" id="BTGC01000003">
    <property type="protein sequence ID" value="GMM49617.1"/>
    <property type="molecule type" value="Genomic_DNA"/>
</dbReference>
<accession>A0AAV5RES5</accession>
<evidence type="ECO:0000256" key="1">
    <source>
        <dbReference type="SAM" id="Phobius"/>
    </source>
</evidence>
<dbReference type="Proteomes" id="UP001362899">
    <property type="component" value="Unassembled WGS sequence"/>
</dbReference>
<dbReference type="AlphaFoldDB" id="A0AAV5RES5"/>
<comment type="caution">
    <text evidence="2">The sequence shown here is derived from an EMBL/GenBank/DDBJ whole genome shotgun (WGS) entry which is preliminary data.</text>
</comment>
<keyword evidence="3" id="KW-1185">Reference proteome</keyword>
<organism evidence="2 3">
    <name type="scientific">Starmerella bacillaris</name>
    <name type="common">Yeast</name>
    <name type="synonym">Candida zemplinina</name>
    <dbReference type="NCBI Taxonomy" id="1247836"/>
    <lineage>
        <taxon>Eukaryota</taxon>
        <taxon>Fungi</taxon>
        <taxon>Dikarya</taxon>
        <taxon>Ascomycota</taxon>
        <taxon>Saccharomycotina</taxon>
        <taxon>Dipodascomycetes</taxon>
        <taxon>Dipodascales</taxon>
        <taxon>Trichomonascaceae</taxon>
        <taxon>Starmerella</taxon>
    </lineage>
</organism>
<feature type="transmembrane region" description="Helical" evidence="1">
    <location>
        <begin position="20"/>
        <end position="44"/>
    </location>
</feature>
<evidence type="ECO:0000313" key="3">
    <source>
        <dbReference type="Proteomes" id="UP001362899"/>
    </source>
</evidence>
<sequence>MAAAITIQFFKYQLYEEYYIGVNFVFFLVLSMVFTLIIIFFGGYTAYQVCINCTTLESLEPVAYRTKLPTSQWRFRRPPDYETLGNIYNIGLRNNVIQLMGRNWIEWLFPVPGHLPGNGTSFPVNMALRRRAEERAEVEIDMHRRRKLFFQNNEQH</sequence>
<evidence type="ECO:0008006" key="4">
    <source>
        <dbReference type="Google" id="ProtNLM"/>
    </source>
</evidence>
<name>A0AAV5RES5_STABA</name>
<gene>
    <name evidence="2" type="ORF">DASB73_005750</name>
</gene>